<gene>
    <name evidence="2" type="ORF">CPT_Mica_031</name>
</gene>
<evidence type="ECO:0000313" key="3">
    <source>
        <dbReference type="Proteomes" id="UP000663491"/>
    </source>
</evidence>
<sequence>MNRETWLNEMAQRMAPRFEELGHPLPKFRVAVGWTSAGKSTKVGGECWHSKNSADGVFEILVSPIVDDSLDVAAILAHELNHAAVGFQHHHKGEFAVMMGKLGMKRPYTSSIAGPQFEAWVKPFLDELGKIPHARIMLKAPRPANDNCEGVDGDGEGDDEGGSSNQKKKQTTRMLKASCTHDVDGEPCGYTVRLSKKWAQKLGACCPAHGAMEVEGADDGPEEQDAA</sequence>
<evidence type="ECO:0000313" key="2">
    <source>
        <dbReference type="EMBL" id="QPB08643.1"/>
    </source>
</evidence>
<feature type="region of interest" description="Disordered" evidence="1">
    <location>
        <begin position="142"/>
        <end position="173"/>
    </location>
</feature>
<dbReference type="Proteomes" id="UP000663491">
    <property type="component" value="Segment"/>
</dbReference>
<reference evidence="2" key="1">
    <citation type="submission" date="2020-07" db="EMBL/GenBank/DDBJ databases">
        <title>Complete genome sequence of Burkholderia cenocepacia myophage Mica.</title>
        <authorList>
            <person name="Garcia J.A."/>
            <person name="Yao G.W."/>
            <person name="Guadalupe Vizoso-Pinto M."/>
            <person name="Gonzalez C."/>
            <person name="Liu M.L."/>
            <person name="Gill J."/>
        </authorList>
    </citation>
    <scope>NUCLEOTIDE SEQUENCE</scope>
</reference>
<feature type="compositionally biased region" description="Acidic residues" evidence="1">
    <location>
        <begin position="149"/>
        <end position="161"/>
    </location>
</feature>
<organism evidence="2 3">
    <name type="scientific">Burkholderia phage Mica</name>
    <dbReference type="NCBI Taxonomy" id="2767579"/>
    <lineage>
        <taxon>Viruses</taxon>
        <taxon>Duplodnaviria</taxon>
        <taxon>Heunggongvirae</taxon>
        <taxon>Uroviricota</taxon>
        <taxon>Caudoviricetes</taxon>
        <taxon>Micavirus</taxon>
        <taxon>Micavirus Mica</taxon>
    </lineage>
</organism>
<dbReference type="GO" id="GO:0006508">
    <property type="term" value="P:proteolysis"/>
    <property type="evidence" value="ECO:0007669"/>
    <property type="project" value="UniProtKB-KW"/>
</dbReference>
<proteinExistence type="predicted"/>
<dbReference type="GO" id="GO:0008233">
    <property type="term" value="F:peptidase activity"/>
    <property type="evidence" value="ECO:0007669"/>
    <property type="project" value="UniProtKB-KW"/>
</dbReference>
<accession>A0A873WEJ0</accession>
<keyword evidence="2" id="KW-0645">Protease</keyword>
<dbReference type="EMBL" id="MT701586">
    <property type="protein sequence ID" value="QPB08643.1"/>
    <property type="molecule type" value="Genomic_DNA"/>
</dbReference>
<protein>
    <submittedName>
        <fullName evidence="2">Putative SprT-like protease</fullName>
    </submittedName>
</protein>
<keyword evidence="2" id="KW-0378">Hydrolase</keyword>
<keyword evidence="3" id="KW-1185">Reference proteome</keyword>
<evidence type="ECO:0000256" key="1">
    <source>
        <dbReference type="SAM" id="MobiDB-lite"/>
    </source>
</evidence>
<name>A0A873WEJ0_9CAUD</name>